<organism evidence="3 4">
    <name type="scientific">Octopus vulgaris</name>
    <name type="common">Common octopus</name>
    <dbReference type="NCBI Taxonomy" id="6645"/>
    <lineage>
        <taxon>Eukaryota</taxon>
        <taxon>Metazoa</taxon>
        <taxon>Spiralia</taxon>
        <taxon>Lophotrochozoa</taxon>
        <taxon>Mollusca</taxon>
        <taxon>Cephalopoda</taxon>
        <taxon>Coleoidea</taxon>
        <taxon>Octopodiformes</taxon>
        <taxon>Octopoda</taxon>
        <taxon>Incirrata</taxon>
        <taxon>Octopodidae</taxon>
        <taxon>Octopus</taxon>
    </lineage>
</organism>
<dbReference type="Pfam" id="PF00595">
    <property type="entry name" value="PDZ"/>
    <property type="match status" value="1"/>
</dbReference>
<feature type="region of interest" description="Disordered" evidence="1">
    <location>
        <begin position="1064"/>
        <end position="1139"/>
    </location>
</feature>
<proteinExistence type="predicted"/>
<dbReference type="PROSITE" id="PS50106">
    <property type="entry name" value="PDZ"/>
    <property type="match status" value="1"/>
</dbReference>
<evidence type="ECO:0000313" key="4">
    <source>
        <dbReference type="Proteomes" id="UP001162480"/>
    </source>
</evidence>
<feature type="compositionally biased region" description="Acidic residues" evidence="1">
    <location>
        <begin position="186"/>
        <end position="197"/>
    </location>
</feature>
<dbReference type="SMART" id="SM00228">
    <property type="entry name" value="PDZ"/>
    <property type="match status" value="1"/>
</dbReference>
<feature type="compositionally biased region" description="Polar residues" evidence="1">
    <location>
        <begin position="1007"/>
        <end position="1024"/>
    </location>
</feature>
<feature type="compositionally biased region" description="Low complexity" evidence="1">
    <location>
        <begin position="660"/>
        <end position="708"/>
    </location>
</feature>
<feature type="compositionally biased region" description="Polar residues" evidence="1">
    <location>
        <begin position="1111"/>
        <end position="1129"/>
    </location>
</feature>
<feature type="region of interest" description="Disordered" evidence="1">
    <location>
        <begin position="408"/>
        <end position="460"/>
    </location>
</feature>
<feature type="compositionally biased region" description="Basic and acidic residues" evidence="1">
    <location>
        <begin position="732"/>
        <end position="760"/>
    </location>
</feature>
<dbReference type="InterPro" id="IPR001478">
    <property type="entry name" value="PDZ"/>
</dbReference>
<feature type="region of interest" description="Disordered" evidence="1">
    <location>
        <begin position="51"/>
        <end position="83"/>
    </location>
</feature>
<reference evidence="3" key="1">
    <citation type="submission" date="2023-08" db="EMBL/GenBank/DDBJ databases">
        <authorList>
            <person name="Alioto T."/>
            <person name="Alioto T."/>
            <person name="Gomez Garrido J."/>
        </authorList>
    </citation>
    <scope>NUCLEOTIDE SEQUENCE</scope>
</reference>
<dbReference type="SUPFAM" id="SSF50156">
    <property type="entry name" value="PDZ domain-like"/>
    <property type="match status" value="1"/>
</dbReference>
<dbReference type="InterPro" id="IPR036034">
    <property type="entry name" value="PDZ_sf"/>
</dbReference>
<feature type="region of interest" description="Disordered" evidence="1">
    <location>
        <begin position="1256"/>
        <end position="1300"/>
    </location>
</feature>
<accession>A0AA36AJL4</accession>
<feature type="compositionally biased region" description="Basic and acidic residues" evidence="1">
    <location>
        <begin position="198"/>
        <end position="208"/>
    </location>
</feature>
<feature type="region of interest" description="Disordered" evidence="1">
    <location>
        <begin position="652"/>
        <end position="773"/>
    </location>
</feature>
<evidence type="ECO:0000256" key="1">
    <source>
        <dbReference type="SAM" id="MobiDB-lite"/>
    </source>
</evidence>
<name>A0AA36AJL4_OCTVU</name>
<evidence type="ECO:0000259" key="2">
    <source>
        <dbReference type="PROSITE" id="PS50106"/>
    </source>
</evidence>
<protein>
    <submittedName>
        <fullName evidence="3">Serine arginine repetitive matrix 2-like</fullName>
    </submittedName>
</protein>
<feature type="domain" description="PDZ" evidence="2">
    <location>
        <begin position="1676"/>
        <end position="1761"/>
    </location>
</feature>
<feature type="compositionally biased region" description="Polar residues" evidence="1">
    <location>
        <begin position="1068"/>
        <end position="1099"/>
    </location>
</feature>
<feature type="region of interest" description="Disordered" evidence="1">
    <location>
        <begin position="994"/>
        <end position="1027"/>
    </location>
</feature>
<sequence length="1766" mass="200526">MKTGINNRAIKNKKYKKEFLRKYHCILFSTKIIFKMNTSDQDIFEENPKPVRITEHSHSSTNRVPKPPRPLPRNDSCSPRVPTERLGRVNQICKQLESRPLADTVELRNGKVTHRAYGSNFGVNKIKCKNNGSPRSPQRKTVSTALKHNSEGQKEAQKFIKDTVLHNYIKENEDEVGDDDKKNGEEENEEEPEQEQEQENKDGEVAEEECKTIASEYRKLNKMSPVQQNLKLSSLSGTLSKGFECKYQRCVNHNSSHGRSQEAKEENLHHIPDRIECIESVSTGATPPNQRKFTSLKKRAKNLNIDEKKSLRKNSTDDVLSSPQITLEKYNTEDDDPWDIAVTFNPSVYDTDPKGIDSNELSLYKHSKTIKDHENKSREVFGKSSFRVWKQSAMDYLKSHTSSLHRNKTYHIDISPETPKKQKNCPPKTHLNIHSGCENVSLSDNQSSQDEDDSPLNQCNKSPLEEYNDANCSRIYKCHNLKNSLNCEEKSQKWSRIRRAFSELYPYRCIEVRQVDENILSEYVEKKESSSRQYSRRSIDATCSIKNTSLTDSLNLATVSFRDNLHSKALPLEYQNYQQTNSTLSTSNEETDYDEVMIPHRIDFKKYFINPDRQIPRRSSFTDVENVLKAETSTLTLPKRERQCISLPRGQIEGTSLLESPSSNVNTISNSSPSSSNDSPESSSLASSQEMCVTTASSVTSDASVSTSPITVENRLLETDRRDPNLSNQRSEMTKQERLIKGNTPEKNKVEEVSKTDNVKSDSSPHTNSWNERKLRYTRIQEKGEPTIGHKENMNTYEKYPISATSIASSLPNSNEDIIKPFLPIPLYRRSNQDPRSSPKSMLKATDSPLIQAKYNNKVLQQCTYEEEEFYSANMHEKFSSSDTIPVEENEFNINSNQSQVNSPCIRKKEQVVKLRPKPQTRTSVDKLAKNAIIQSNENSLKVNRPATHSENSFVSDLSSKAGNFTLPTPVKQTILKGKLENSPGLFSEDFPKTRSPHHSPYDKQHLTVSPNRHFSSDSTSSIPFRNIKDSRTSRAIVTKPIQEPTILCNKQLVKRLPYPEAAPLKNTRMSTSVPISPVQTPKRVSQTSGLQSEGSKSPINKPEVPGKPSNVISTKGSRIPISKSTRSVASPPKPNRLVMNRLTNPYGGLRLSSDNTSAPRKNLPPSNIENDMHHLYPENLSLVTEPPFQSPPISEVTHKESIMFKKKQSGNEYFESSASDQSPAMTANETTTLNRRIHMDEEETYSNCSIKQTNLDETESSKMSSREKIPKSRKHDSFIRSSSCEVQVGSPTRGSPTTNFAVEIPIDASTETSHTRSRPKMTMVETSMLNQENYNDTDKNYHDNATLPTGFHMVTEEERGKHKSFKQDAAAQTSQLDLYEENYNKYFQGGKEMFQYRQHDAAAQTYLETEVIERSPEENGADALMYEFASTTSLTASLPSSARQAHHHIKMGGASLKTRPSSEVVEMKQKKFYKANHLYQNPLEPSRSYDQIQQIVFMEEGQARLYDLKPVSCQNVHIISPNNKSYVSNYCSTNSQEFPLSTEQNVMKPSYIDQSQTVFPRSELKKKLSNSLASGLNESLYSSSDSYIFHSNNSLSETTYSEFEPRRRRTASLSNIEYERRMDCRKNQKRSRISVFFDKLQRKKKPSILANDVDVPTHFRVIGRILEMCLDGTRIIELTQPPHGLCGIYMTRVKHNLGYSIYVSRFSDGYPAKMFAGLLSIGDEILEINGITTGCMTVEDAHDMVASCDKLILRVLPNRNAYRTT</sequence>
<feature type="compositionally biased region" description="Basic and acidic residues" evidence="1">
    <location>
        <begin position="715"/>
        <end position="724"/>
    </location>
</feature>
<evidence type="ECO:0000313" key="3">
    <source>
        <dbReference type="EMBL" id="CAI9717279.1"/>
    </source>
</evidence>
<keyword evidence="4" id="KW-1185">Reference proteome</keyword>
<feature type="compositionally biased region" description="Basic and acidic residues" evidence="1">
    <location>
        <begin position="1265"/>
        <end position="1279"/>
    </location>
</feature>
<feature type="compositionally biased region" description="Polar residues" evidence="1">
    <location>
        <begin position="761"/>
        <end position="770"/>
    </location>
</feature>
<dbReference type="Gene3D" id="2.30.42.10">
    <property type="match status" value="1"/>
</dbReference>
<dbReference type="EMBL" id="OX597815">
    <property type="protein sequence ID" value="CAI9717279.1"/>
    <property type="molecule type" value="Genomic_DNA"/>
</dbReference>
<dbReference type="Proteomes" id="UP001162480">
    <property type="component" value="Chromosome 2"/>
</dbReference>
<gene>
    <name evidence="3" type="ORF">OCTVUL_1B030140</name>
</gene>
<feature type="compositionally biased region" description="Polar residues" evidence="1">
    <location>
        <begin position="1280"/>
        <end position="1300"/>
    </location>
</feature>
<feature type="region of interest" description="Disordered" evidence="1">
    <location>
        <begin position="168"/>
        <end position="208"/>
    </location>
</feature>